<evidence type="ECO:0000313" key="7">
    <source>
        <dbReference type="EMBL" id="MCB8881837.1"/>
    </source>
</evidence>
<dbReference type="PANTHER" id="PTHR28047:SF5">
    <property type="entry name" value="PROTEIN DCG1"/>
    <property type="match status" value="1"/>
</dbReference>
<dbReference type="AlphaFoldDB" id="A0A964E4X8"/>
<evidence type="ECO:0000256" key="1">
    <source>
        <dbReference type="ARBA" id="ARBA00038414"/>
    </source>
</evidence>
<organism evidence="7 8">
    <name type="scientific">Acidisoma cellulosilyticum</name>
    <dbReference type="NCBI Taxonomy" id="2802395"/>
    <lineage>
        <taxon>Bacteria</taxon>
        <taxon>Pseudomonadati</taxon>
        <taxon>Pseudomonadota</taxon>
        <taxon>Alphaproteobacteria</taxon>
        <taxon>Acetobacterales</taxon>
        <taxon>Acidocellaceae</taxon>
        <taxon>Acidisoma</taxon>
    </lineage>
</organism>
<evidence type="ECO:0000256" key="6">
    <source>
        <dbReference type="ARBA" id="ARBA00093234"/>
    </source>
</evidence>
<dbReference type="GO" id="GO:0047661">
    <property type="term" value="F:amino-acid racemase activity"/>
    <property type="evidence" value="ECO:0007669"/>
    <property type="project" value="InterPro"/>
</dbReference>
<keyword evidence="8" id="KW-1185">Reference proteome</keyword>
<dbReference type="InterPro" id="IPR052186">
    <property type="entry name" value="Hydantoin_racemase-like"/>
</dbReference>
<evidence type="ECO:0000256" key="4">
    <source>
        <dbReference type="ARBA" id="ARBA00067972"/>
    </source>
</evidence>
<accession>A0A964E4X8</accession>
<name>A0A964E4X8_9PROT</name>
<comment type="similarity">
    <text evidence="1">Belongs to the HyuE racemase family.</text>
</comment>
<dbReference type="EC" id="5.1.99.5" evidence="3"/>
<comment type="caution">
    <text evidence="7">The sequence shown here is derived from an EMBL/GenBank/DDBJ whole genome shotgun (WGS) entry which is preliminary data.</text>
</comment>
<comment type="catalytic activity">
    <reaction evidence="6">
        <text>D-5-isobutylhydantoin = L-5-isobutylhydantoin</text>
        <dbReference type="Rhea" id="RHEA:84231"/>
        <dbReference type="ChEBI" id="CHEBI:233609"/>
        <dbReference type="ChEBI" id="CHEBI:233610"/>
    </reaction>
</comment>
<evidence type="ECO:0000256" key="2">
    <source>
        <dbReference type="ARBA" id="ARBA00051635"/>
    </source>
</evidence>
<dbReference type="EMBL" id="JAESVA010000005">
    <property type="protein sequence ID" value="MCB8881837.1"/>
    <property type="molecule type" value="Genomic_DNA"/>
</dbReference>
<evidence type="ECO:0000256" key="5">
    <source>
        <dbReference type="ARBA" id="ARBA00093199"/>
    </source>
</evidence>
<dbReference type="InterPro" id="IPR053714">
    <property type="entry name" value="Iso_Racemase_Enz_sf"/>
</dbReference>
<evidence type="ECO:0000313" key="8">
    <source>
        <dbReference type="Proteomes" id="UP000721844"/>
    </source>
</evidence>
<sequence length="244" mass="25115">MKILVVNPNTTASMTEKIGAAARSVASPGTEIEAVNPAMGPVSIEGFYDEAFCVPGLITEVMAGERRGAQAVVVACFDDPGIDAARTVTAMPVIGICEAAMRMAGFLGHRFTIVTTLPVSLPAMDGLIRRYGMEGRGKARAAGVPVLALEDPHSGAVEKVRAEIRRAIAEDGSECILLGCAGMADLTRELTAEMGLPVIDGVAAAVKMAEGLVGLGLTTSKVAGYARPGVKPYVGMLEGFAPVG</sequence>
<dbReference type="Pfam" id="PF01177">
    <property type="entry name" value="Asp_Glu_race"/>
    <property type="match status" value="1"/>
</dbReference>
<protein>
    <recommendedName>
        <fullName evidence="4">Hydantoin racemase</fullName>
        <ecNumber evidence="3">5.1.99.5</ecNumber>
    </recommendedName>
</protein>
<gene>
    <name evidence="7" type="ORF">ACELLULO517_16435</name>
</gene>
<comment type="catalytic activity">
    <reaction evidence="2">
        <text>a D-5-monosubstituted hydantoin = a L-5-monosubstituted hydantoin</text>
        <dbReference type="Rhea" id="RHEA:46624"/>
        <dbReference type="ChEBI" id="CHEBI:86339"/>
        <dbReference type="ChEBI" id="CHEBI:86340"/>
        <dbReference type="EC" id="5.1.99.5"/>
    </reaction>
</comment>
<dbReference type="GO" id="GO:0036348">
    <property type="term" value="F:hydantoin racemase activity"/>
    <property type="evidence" value="ECO:0007669"/>
    <property type="project" value="UniProtKB-EC"/>
</dbReference>
<dbReference type="Proteomes" id="UP000721844">
    <property type="component" value="Unassembled WGS sequence"/>
</dbReference>
<evidence type="ECO:0000256" key="3">
    <source>
        <dbReference type="ARBA" id="ARBA00066406"/>
    </source>
</evidence>
<dbReference type="PANTHER" id="PTHR28047">
    <property type="entry name" value="PROTEIN DCG1"/>
    <property type="match status" value="1"/>
</dbReference>
<dbReference type="FunFam" id="3.40.50.12500:FF:000001">
    <property type="entry name" value="Putative hydantoin racemase"/>
    <property type="match status" value="1"/>
</dbReference>
<dbReference type="RefSeq" id="WP_227308497.1">
    <property type="nucleotide sequence ID" value="NZ_JAESVA010000005.1"/>
</dbReference>
<reference evidence="7 8" key="1">
    <citation type="journal article" date="2021" name="Microorganisms">
        <title>Acidisoma silvae sp. nov. and Acidisomacellulosilytica sp. nov., Two Acidophilic Bacteria Isolated from Decaying Wood, Hydrolyzing Cellulose and Producing Poly-3-hydroxybutyrate.</title>
        <authorList>
            <person name="Mieszkin S."/>
            <person name="Pouder E."/>
            <person name="Uroz S."/>
            <person name="Simon-Colin C."/>
            <person name="Alain K."/>
        </authorList>
    </citation>
    <scope>NUCLEOTIDE SEQUENCE [LARGE SCALE GENOMIC DNA]</scope>
    <source>
        <strain evidence="7 8">HW T5.17</strain>
    </source>
</reference>
<dbReference type="Gene3D" id="3.40.50.12500">
    <property type="match status" value="1"/>
</dbReference>
<dbReference type="InterPro" id="IPR015942">
    <property type="entry name" value="Asp/Glu/hydantoin_racemase"/>
</dbReference>
<proteinExistence type="inferred from homology"/>
<comment type="catalytic activity">
    <reaction evidence="5">
        <text>D-5-benzylhydantoin = L-5-benzylhydantoin</text>
        <dbReference type="Rhea" id="RHEA:83991"/>
        <dbReference type="ChEBI" id="CHEBI:176864"/>
        <dbReference type="ChEBI" id="CHEBI:233540"/>
    </reaction>
</comment>